<proteinExistence type="predicted"/>
<dbReference type="RefSeq" id="WP_208632333.1">
    <property type="nucleotide sequence ID" value="NZ_CP059319.1"/>
</dbReference>
<sequence length="59" mass="6495">MERITITVPEGVQISGLSRNTIYRQIAAGRIETVRIGGRRLIKADSLRRFLSADQPAAA</sequence>
<protein>
    <submittedName>
        <fullName evidence="2">Helix-turn-helix domain-containing protein</fullName>
    </submittedName>
</protein>
<dbReference type="InterPro" id="IPR010093">
    <property type="entry name" value="SinI_DNA-bd"/>
</dbReference>
<evidence type="ECO:0000313" key="2">
    <source>
        <dbReference type="EMBL" id="QTH20819.1"/>
    </source>
</evidence>
<gene>
    <name evidence="2" type="ORF">HRJ34_21225</name>
</gene>
<dbReference type="GO" id="GO:0003677">
    <property type="term" value="F:DNA binding"/>
    <property type="evidence" value="ECO:0007669"/>
    <property type="project" value="InterPro"/>
</dbReference>
<evidence type="ECO:0000259" key="1">
    <source>
        <dbReference type="Pfam" id="PF12728"/>
    </source>
</evidence>
<evidence type="ECO:0000313" key="3">
    <source>
        <dbReference type="Proteomes" id="UP000664914"/>
    </source>
</evidence>
<dbReference type="Pfam" id="PF12728">
    <property type="entry name" value="HTH_17"/>
    <property type="match status" value="1"/>
</dbReference>
<dbReference type="InterPro" id="IPR041657">
    <property type="entry name" value="HTH_17"/>
</dbReference>
<name>A0A975HEH5_9SPHN</name>
<accession>A0A975HEH5</accession>
<reference evidence="2" key="2">
    <citation type="submission" date="2021-04" db="EMBL/GenBank/DDBJ databases">
        <title>Isolation and genomic analysis of the ibuprofen-degrading bacterium Sphingomonas strain MPO218.</title>
        <authorList>
            <person name="Aulestia M."/>
            <person name="Flores A."/>
            <person name="Mangas E.L."/>
            <person name="Perez-Pulido A.J."/>
            <person name="Santero E."/>
            <person name="Camacho E.M."/>
        </authorList>
    </citation>
    <scope>NUCLEOTIDE SEQUENCE</scope>
    <source>
        <strain evidence="2">MPO218</strain>
    </source>
</reference>
<dbReference type="Proteomes" id="UP000664914">
    <property type="component" value="Chromosome"/>
</dbReference>
<dbReference type="EMBL" id="CP059319">
    <property type="protein sequence ID" value="QTH20819.1"/>
    <property type="molecule type" value="Genomic_DNA"/>
</dbReference>
<feature type="domain" description="Helix-turn-helix" evidence="1">
    <location>
        <begin position="7"/>
        <end position="52"/>
    </location>
</feature>
<organism evidence="2 3">
    <name type="scientific">Rhizorhabdus wittichii</name>
    <dbReference type="NCBI Taxonomy" id="160791"/>
    <lineage>
        <taxon>Bacteria</taxon>
        <taxon>Pseudomonadati</taxon>
        <taxon>Pseudomonadota</taxon>
        <taxon>Alphaproteobacteria</taxon>
        <taxon>Sphingomonadales</taxon>
        <taxon>Sphingomonadaceae</taxon>
        <taxon>Rhizorhabdus</taxon>
    </lineage>
</organism>
<dbReference type="AlphaFoldDB" id="A0A975HEH5"/>
<dbReference type="NCBIfam" id="TIGR01764">
    <property type="entry name" value="excise"/>
    <property type="match status" value="1"/>
</dbReference>
<reference evidence="2" key="1">
    <citation type="submission" date="2020-07" db="EMBL/GenBank/DDBJ databases">
        <authorList>
            <person name="Camacho E."/>
        </authorList>
    </citation>
    <scope>NUCLEOTIDE SEQUENCE</scope>
    <source>
        <strain evidence="2">MPO218</strain>
    </source>
</reference>